<protein>
    <submittedName>
        <fullName evidence="1">Uncharacterized protein</fullName>
    </submittedName>
</protein>
<evidence type="ECO:0000313" key="1">
    <source>
        <dbReference type="EMBL" id="KRY02384.1"/>
    </source>
</evidence>
<keyword evidence="2" id="KW-1185">Reference proteome</keyword>
<evidence type="ECO:0000313" key="2">
    <source>
        <dbReference type="Proteomes" id="UP000054783"/>
    </source>
</evidence>
<accession>A0A0V0YQI6</accession>
<dbReference type="Proteomes" id="UP000054783">
    <property type="component" value="Unassembled WGS sequence"/>
</dbReference>
<dbReference type="EMBL" id="JYDQ01003899">
    <property type="protein sequence ID" value="KRY02384.1"/>
    <property type="molecule type" value="Genomic_DNA"/>
</dbReference>
<organism evidence="1 2">
    <name type="scientific">Trichinella patagoniensis</name>
    <dbReference type="NCBI Taxonomy" id="990121"/>
    <lineage>
        <taxon>Eukaryota</taxon>
        <taxon>Metazoa</taxon>
        <taxon>Ecdysozoa</taxon>
        <taxon>Nematoda</taxon>
        <taxon>Enoplea</taxon>
        <taxon>Dorylaimia</taxon>
        <taxon>Trichinellida</taxon>
        <taxon>Trichinellidae</taxon>
        <taxon>Trichinella</taxon>
    </lineage>
</organism>
<proteinExistence type="predicted"/>
<sequence length="47" mass="5371">MFTKQLDKGHIWLGAIAWTGSNLVKNETCYTHLEAEFIMYIVLGAQK</sequence>
<name>A0A0V0YQI6_9BILA</name>
<reference evidence="1 2" key="1">
    <citation type="submission" date="2015-01" db="EMBL/GenBank/DDBJ databases">
        <title>Evolution of Trichinella species and genotypes.</title>
        <authorList>
            <person name="Korhonen P.K."/>
            <person name="Edoardo P."/>
            <person name="Giuseppe L.R."/>
            <person name="Gasser R.B."/>
        </authorList>
    </citation>
    <scope>NUCLEOTIDE SEQUENCE [LARGE SCALE GENOMIC DNA]</scope>
    <source>
        <strain evidence="1">ISS2496</strain>
    </source>
</reference>
<dbReference type="AlphaFoldDB" id="A0A0V0YQI6"/>
<comment type="caution">
    <text evidence="1">The sequence shown here is derived from an EMBL/GenBank/DDBJ whole genome shotgun (WGS) entry which is preliminary data.</text>
</comment>
<gene>
    <name evidence="1" type="ORF">T12_7105</name>
</gene>